<dbReference type="Proteomes" id="UP001156691">
    <property type="component" value="Unassembled WGS sequence"/>
</dbReference>
<comment type="caution">
    <text evidence="1">The sequence shown here is derived from an EMBL/GenBank/DDBJ whole genome shotgun (WGS) entry which is preliminary data.</text>
</comment>
<accession>A0ABQ5WEB9</accession>
<sequence>MDKIINTYEASAADGSKVTVYEVQDMDHAGTMLDPNRKQSGITRMQLSDGRPLKMLGDREFKIEGTDEVFLLDRPYAP</sequence>
<gene>
    <name evidence="1" type="ORF">GCM10010862_51090</name>
</gene>
<keyword evidence="2" id="KW-1185">Reference proteome</keyword>
<name>A0ABQ5WEB9_9HYPH</name>
<reference evidence="2" key="1">
    <citation type="journal article" date="2019" name="Int. J. Syst. Evol. Microbiol.">
        <title>The Global Catalogue of Microorganisms (GCM) 10K type strain sequencing project: providing services to taxonomists for standard genome sequencing and annotation.</title>
        <authorList>
            <consortium name="The Broad Institute Genomics Platform"/>
            <consortium name="The Broad Institute Genome Sequencing Center for Infectious Disease"/>
            <person name="Wu L."/>
            <person name="Ma J."/>
        </authorList>
    </citation>
    <scope>NUCLEOTIDE SEQUENCE [LARGE SCALE GENOMIC DNA]</scope>
    <source>
        <strain evidence="2">NBRC 112416</strain>
    </source>
</reference>
<organism evidence="1 2">
    <name type="scientific">Devosia nitrariae</name>
    <dbReference type="NCBI Taxonomy" id="2071872"/>
    <lineage>
        <taxon>Bacteria</taxon>
        <taxon>Pseudomonadati</taxon>
        <taxon>Pseudomonadota</taxon>
        <taxon>Alphaproteobacteria</taxon>
        <taxon>Hyphomicrobiales</taxon>
        <taxon>Devosiaceae</taxon>
        <taxon>Devosia</taxon>
    </lineage>
</organism>
<dbReference type="EMBL" id="BSNS01000024">
    <property type="protein sequence ID" value="GLQ57850.1"/>
    <property type="molecule type" value="Genomic_DNA"/>
</dbReference>
<evidence type="ECO:0000313" key="1">
    <source>
        <dbReference type="EMBL" id="GLQ57850.1"/>
    </source>
</evidence>
<proteinExistence type="predicted"/>
<dbReference type="RefSeq" id="WP_284343220.1">
    <property type="nucleotide sequence ID" value="NZ_BSNS01000024.1"/>
</dbReference>
<protein>
    <submittedName>
        <fullName evidence="1">Uncharacterized protein</fullName>
    </submittedName>
</protein>
<evidence type="ECO:0000313" key="2">
    <source>
        <dbReference type="Proteomes" id="UP001156691"/>
    </source>
</evidence>